<evidence type="ECO:0000256" key="3">
    <source>
        <dbReference type="ARBA" id="ARBA00005169"/>
    </source>
</evidence>
<dbReference type="NCBIfam" id="NF000768">
    <property type="entry name" value="PRK00051.1"/>
    <property type="match status" value="1"/>
</dbReference>
<comment type="cofactor">
    <cofactor evidence="11">
        <name>Zn(2+)</name>
        <dbReference type="ChEBI" id="CHEBI:29105"/>
    </cofactor>
    <text evidence="11">Binds 1 zinc ion per subunit.</text>
</comment>
<dbReference type="InterPro" id="IPR038019">
    <property type="entry name" value="PRib_AMP_CycHydrolase_sf"/>
</dbReference>
<dbReference type="GO" id="GO:0004635">
    <property type="term" value="F:phosphoribosyl-AMP cyclohydrolase activity"/>
    <property type="evidence" value="ECO:0007669"/>
    <property type="project" value="UniProtKB-UniRule"/>
</dbReference>
<evidence type="ECO:0000313" key="14">
    <source>
        <dbReference type="Proteomes" id="UP000624703"/>
    </source>
</evidence>
<evidence type="ECO:0000256" key="2">
    <source>
        <dbReference type="ARBA" id="ARBA00001460"/>
    </source>
</evidence>
<name>A0A8J7MB12_9BACT</name>
<dbReference type="Pfam" id="PF01502">
    <property type="entry name" value="PRA-CH"/>
    <property type="match status" value="1"/>
</dbReference>
<dbReference type="Proteomes" id="UP000624703">
    <property type="component" value="Unassembled WGS sequence"/>
</dbReference>
<comment type="catalytic activity">
    <reaction evidence="2">
        <text>1-(5-phospho-beta-D-ribosyl)-ATP + H2O = 1-(5-phospho-beta-D-ribosyl)-5'-AMP + diphosphate + H(+)</text>
        <dbReference type="Rhea" id="RHEA:22828"/>
        <dbReference type="ChEBI" id="CHEBI:15377"/>
        <dbReference type="ChEBI" id="CHEBI:15378"/>
        <dbReference type="ChEBI" id="CHEBI:33019"/>
        <dbReference type="ChEBI" id="CHEBI:59457"/>
        <dbReference type="ChEBI" id="CHEBI:73183"/>
        <dbReference type="EC" id="3.6.1.31"/>
    </reaction>
</comment>
<keyword evidence="10 11" id="KW-0368">Histidine biosynthesis</keyword>
<dbReference type="PANTHER" id="PTHR42945:SF1">
    <property type="entry name" value="HISTIDINE BIOSYNTHESIS BIFUNCTIONAL PROTEIN HIS7"/>
    <property type="match status" value="1"/>
</dbReference>
<proteinExistence type="inferred from homology"/>
<dbReference type="FunFam" id="3.10.20.810:FF:000001">
    <property type="entry name" value="Histidine biosynthesis bifunctional protein HisIE"/>
    <property type="match status" value="1"/>
</dbReference>
<comment type="catalytic activity">
    <reaction evidence="1 11">
        <text>1-(5-phospho-beta-D-ribosyl)-5'-AMP + H2O = 1-(5-phospho-beta-D-ribosyl)-5-[(5-phospho-beta-D-ribosylamino)methylideneamino]imidazole-4-carboxamide</text>
        <dbReference type="Rhea" id="RHEA:20049"/>
        <dbReference type="ChEBI" id="CHEBI:15377"/>
        <dbReference type="ChEBI" id="CHEBI:58435"/>
        <dbReference type="ChEBI" id="CHEBI:59457"/>
        <dbReference type="EC" id="3.5.4.19"/>
    </reaction>
</comment>
<evidence type="ECO:0000256" key="1">
    <source>
        <dbReference type="ARBA" id="ARBA00000024"/>
    </source>
</evidence>
<organism evidence="13 14">
    <name type="scientific">Persicirhabdus sediminis</name>
    <dbReference type="NCBI Taxonomy" id="454144"/>
    <lineage>
        <taxon>Bacteria</taxon>
        <taxon>Pseudomonadati</taxon>
        <taxon>Verrucomicrobiota</taxon>
        <taxon>Verrucomicrobiia</taxon>
        <taxon>Verrucomicrobiales</taxon>
        <taxon>Verrucomicrobiaceae</taxon>
        <taxon>Persicirhabdus</taxon>
    </lineage>
</organism>
<comment type="similarity">
    <text evidence="11">Belongs to the PRA-CH family.</text>
</comment>
<feature type="domain" description="Phosphoribosyl-AMP cyclohydrolase" evidence="12">
    <location>
        <begin position="45"/>
        <end position="119"/>
    </location>
</feature>
<dbReference type="HAMAP" id="MF_01021">
    <property type="entry name" value="HisI"/>
    <property type="match status" value="1"/>
</dbReference>
<evidence type="ECO:0000256" key="11">
    <source>
        <dbReference type="HAMAP-Rule" id="MF_01021"/>
    </source>
</evidence>
<comment type="cofactor">
    <cofactor evidence="11">
        <name>Mg(2+)</name>
        <dbReference type="ChEBI" id="CHEBI:18420"/>
    </cofactor>
    <text evidence="11">Binds 1 Mg(2+) ion per subunit.</text>
</comment>
<dbReference type="UniPathway" id="UPA00031">
    <property type="reaction ID" value="UER00008"/>
</dbReference>
<keyword evidence="11" id="KW-0862">Zinc</keyword>
<dbReference type="SUPFAM" id="SSF141734">
    <property type="entry name" value="HisI-like"/>
    <property type="match status" value="1"/>
</dbReference>
<keyword evidence="14" id="KW-1185">Reference proteome</keyword>
<dbReference type="GO" id="GO:0008270">
    <property type="term" value="F:zinc ion binding"/>
    <property type="evidence" value="ECO:0007669"/>
    <property type="project" value="UniProtKB-UniRule"/>
</dbReference>
<protein>
    <recommendedName>
        <fullName evidence="11">Phosphoribosyl-AMP cyclohydrolase</fullName>
        <shortName evidence="11">PRA-CH</shortName>
        <ecNumber evidence="11">3.5.4.19</ecNumber>
    </recommendedName>
</protein>
<dbReference type="AlphaFoldDB" id="A0A8J7MB12"/>
<keyword evidence="9 11" id="KW-0378">Hydrolase</keyword>
<dbReference type="GO" id="GO:0004636">
    <property type="term" value="F:phosphoribosyl-ATP diphosphatase activity"/>
    <property type="evidence" value="ECO:0007669"/>
    <property type="project" value="UniProtKB-EC"/>
</dbReference>
<dbReference type="GO" id="GO:0000105">
    <property type="term" value="P:L-histidine biosynthetic process"/>
    <property type="evidence" value="ECO:0007669"/>
    <property type="project" value="UniProtKB-UniRule"/>
</dbReference>
<feature type="binding site" evidence="11">
    <location>
        <position position="92"/>
    </location>
    <ligand>
        <name>Mg(2+)</name>
        <dbReference type="ChEBI" id="CHEBI:18420"/>
    </ligand>
</feature>
<evidence type="ECO:0000259" key="12">
    <source>
        <dbReference type="Pfam" id="PF01502"/>
    </source>
</evidence>
<sequence length="151" mass="16885">MSEITFGDRGDKKALEEKPVFSPKFDADGLIPAVAMDAKTKEPLMLAYMNETSLKMTLELGEAVYYSRSRQEIWHKGATSGHIQKVHEILTDCDQDAIILYVDQLGEGACHTGRSGCFYRKVEMPVKEQPASLTFTETELSFDPDAVYGKK</sequence>
<evidence type="ECO:0000256" key="8">
    <source>
        <dbReference type="ARBA" id="ARBA00022605"/>
    </source>
</evidence>
<dbReference type="GO" id="GO:0005737">
    <property type="term" value="C:cytoplasm"/>
    <property type="evidence" value="ECO:0007669"/>
    <property type="project" value="UniProtKB-SubCell"/>
</dbReference>
<feature type="binding site" evidence="11">
    <location>
        <position position="117"/>
    </location>
    <ligand>
        <name>Zn(2+)</name>
        <dbReference type="ChEBI" id="CHEBI:29105"/>
        <note>ligand shared between dimeric partners</note>
    </ligand>
</feature>
<dbReference type="EC" id="3.5.4.19" evidence="11"/>
<dbReference type="RefSeq" id="WP_200309786.1">
    <property type="nucleotide sequence ID" value="NZ_JAENIM010000008.1"/>
</dbReference>
<accession>A0A8J7MB12</accession>
<gene>
    <name evidence="11 13" type="primary">hisI</name>
    <name evidence="13" type="ORF">JIN82_01095</name>
</gene>
<reference evidence="13" key="1">
    <citation type="submission" date="2021-01" db="EMBL/GenBank/DDBJ databases">
        <title>Modified the classification status of verrucomicrobia.</title>
        <authorList>
            <person name="Feng X."/>
        </authorList>
    </citation>
    <scope>NUCLEOTIDE SEQUENCE</scope>
    <source>
        <strain evidence="13">_KCTC 22039</strain>
    </source>
</reference>
<evidence type="ECO:0000256" key="7">
    <source>
        <dbReference type="ARBA" id="ARBA00022490"/>
    </source>
</evidence>
<evidence type="ECO:0000256" key="4">
    <source>
        <dbReference type="ARBA" id="ARBA00005204"/>
    </source>
</evidence>
<dbReference type="GO" id="GO:0000287">
    <property type="term" value="F:magnesium ion binding"/>
    <property type="evidence" value="ECO:0007669"/>
    <property type="project" value="UniProtKB-UniRule"/>
</dbReference>
<dbReference type="Gene3D" id="3.10.20.810">
    <property type="entry name" value="Phosphoribosyl-AMP cyclohydrolase"/>
    <property type="match status" value="1"/>
</dbReference>
<keyword evidence="11" id="KW-0460">Magnesium</keyword>
<evidence type="ECO:0000256" key="10">
    <source>
        <dbReference type="ARBA" id="ARBA00023102"/>
    </source>
</evidence>
<keyword evidence="11" id="KW-0479">Metal-binding</keyword>
<evidence type="ECO:0000256" key="5">
    <source>
        <dbReference type="ARBA" id="ARBA00007731"/>
    </source>
</evidence>
<evidence type="ECO:0000256" key="6">
    <source>
        <dbReference type="ARBA" id="ARBA00008299"/>
    </source>
</evidence>
<comment type="pathway">
    <text evidence="4">Amino-acid biosynthesis; L-histidine biosynthesis; L-histidine from 5-phospho-alpha-D-ribose 1-diphosphate: step 2/9.</text>
</comment>
<dbReference type="InterPro" id="IPR002496">
    <property type="entry name" value="PRib_AMP_CycHydrolase_dom"/>
</dbReference>
<comment type="caution">
    <text evidence="13">The sequence shown here is derived from an EMBL/GenBank/DDBJ whole genome shotgun (WGS) entry which is preliminary data.</text>
</comment>
<keyword evidence="7 11" id="KW-0963">Cytoplasm</keyword>
<evidence type="ECO:0000256" key="9">
    <source>
        <dbReference type="ARBA" id="ARBA00022801"/>
    </source>
</evidence>
<keyword evidence="8 11" id="KW-0028">Amino-acid biosynthesis</keyword>
<feature type="binding site" evidence="11">
    <location>
        <position position="110"/>
    </location>
    <ligand>
        <name>Zn(2+)</name>
        <dbReference type="ChEBI" id="CHEBI:29105"/>
        <note>ligand shared between dimeric partners</note>
    </ligand>
</feature>
<dbReference type="InterPro" id="IPR026660">
    <property type="entry name" value="PRA-CH"/>
</dbReference>
<dbReference type="EMBL" id="JAENIM010000008">
    <property type="protein sequence ID" value="MBK1789743.1"/>
    <property type="molecule type" value="Genomic_DNA"/>
</dbReference>
<feature type="binding site" evidence="11">
    <location>
        <position position="94"/>
    </location>
    <ligand>
        <name>Mg(2+)</name>
        <dbReference type="ChEBI" id="CHEBI:18420"/>
    </ligand>
</feature>
<feature type="binding site" evidence="11">
    <location>
        <position position="93"/>
    </location>
    <ligand>
        <name>Zn(2+)</name>
        <dbReference type="ChEBI" id="CHEBI:29105"/>
        <note>ligand shared between dimeric partners</note>
    </ligand>
</feature>
<comment type="subcellular location">
    <subcellularLocation>
        <location evidence="11">Cytoplasm</location>
    </subcellularLocation>
</comment>
<feature type="binding site" evidence="11">
    <location>
        <position position="96"/>
    </location>
    <ligand>
        <name>Mg(2+)</name>
        <dbReference type="ChEBI" id="CHEBI:18420"/>
    </ligand>
</feature>
<comment type="similarity">
    <text evidence="6">In the N-terminal section; belongs to the PRA-CH family.</text>
</comment>
<dbReference type="PANTHER" id="PTHR42945">
    <property type="entry name" value="HISTIDINE BIOSYNTHESIS BIFUNCTIONAL PROTEIN"/>
    <property type="match status" value="1"/>
</dbReference>
<evidence type="ECO:0000313" key="13">
    <source>
        <dbReference type="EMBL" id="MBK1789743.1"/>
    </source>
</evidence>
<comment type="similarity">
    <text evidence="5">In the C-terminal section; belongs to the PRA-PH family.</text>
</comment>
<comment type="pathway">
    <text evidence="3 11">Amino-acid biosynthesis; L-histidine biosynthesis; L-histidine from 5-phospho-alpha-D-ribose 1-diphosphate: step 3/9.</text>
</comment>
<comment type="subunit">
    <text evidence="11">Homodimer.</text>
</comment>
<comment type="function">
    <text evidence="11">Catalyzes the hydrolysis of the adenine ring of phosphoribosyl-AMP.</text>
</comment>